<sequence>MDGGQDVNLGDMDVEADLHSALNGFA</sequence>
<dbReference type="AlphaFoldDB" id="A0A2K3Q9N9"/>
<organism evidence="1 2">
    <name type="scientific">Tolypocladium capitatum</name>
    <dbReference type="NCBI Taxonomy" id="45235"/>
    <lineage>
        <taxon>Eukaryota</taxon>
        <taxon>Fungi</taxon>
        <taxon>Dikarya</taxon>
        <taxon>Ascomycota</taxon>
        <taxon>Pezizomycotina</taxon>
        <taxon>Sordariomycetes</taxon>
        <taxon>Hypocreomycetidae</taxon>
        <taxon>Hypocreales</taxon>
        <taxon>Ophiocordycipitaceae</taxon>
        <taxon>Tolypocladium</taxon>
    </lineage>
</organism>
<comment type="caution">
    <text evidence="1">The sequence shown here is derived from an EMBL/GenBank/DDBJ whole genome shotgun (WGS) entry which is preliminary data.</text>
</comment>
<accession>A0A2K3Q9N9</accession>
<protein>
    <submittedName>
        <fullName evidence="1">Uncharacterized protein</fullName>
    </submittedName>
</protein>
<gene>
    <name evidence="1" type="ORF">TCAP_05873</name>
</gene>
<keyword evidence="2" id="KW-1185">Reference proteome</keyword>
<dbReference type="EMBL" id="NRSZ01000957">
    <property type="protein sequence ID" value="PNY24183.1"/>
    <property type="molecule type" value="Genomic_DNA"/>
</dbReference>
<evidence type="ECO:0000313" key="1">
    <source>
        <dbReference type="EMBL" id="PNY24183.1"/>
    </source>
</evidence>
<proteinExistence type="predicted"/>
<dbReference type="Proteomes" id="UP000236621">
    <property type="component" value="Unassembled WGS sequence"/>
</dbReference>
<reference evidence="1 2" key="1">
    <citation type="submission" date="2017-08" db="EMBL/GenBank/DDBJ databases">
        <title>Harnessing the power of phylogenomics to disentangle the directionality and signatures of interkingdom host jumping in the parasitic fungal genus Tolypocladium.</title>
        <authorList>
            <person name="Quandt C.A."/>
            <person name="Patterson W."/>
            <person name="Spatafora J.W."/>
        </authorList>
    </citation>
    <scope>NUCLEOTIDE SEQUENCE [LARGE SCALE GENOMIC DNA]</scope>
    <source>
        <strain evidence="1 2">CBS 113982</strain>
    </source>
</reference>
<feature type="non-terminal residue" evidence="1">
    <location>
        <position position="26"/>
    </location>
</feature>
<evidence type="ECO:0000313" key="2">
    <source>
        <dbReference type="Proteomes" id="UP000236621"/>
    </source>
</evidence>
<name>A0A2K3Q9N9_9HYPO</name>